<sequence length="312" mass="34479">MATYQDLENRGGTIYNQATGQGYPTPEALAADLGIAPHQIDWSQITAAGGQGNTGSTTANPITSFNTALMGKLKSYQGLTSADLIKRQSAILKKMYAKQSQITPEEQRVLSPSQQSAIRGGQVSALAPELEATKGQILDRKEAQKRFLETIGIAQDMSKQLEDVRTQQRDTALQALEIRAQAGDAMTPQEVNDLVNLTGWDSQTVQSYFDVASQKAQSDRTLQDLKIAGARKDLAKPYYKPEKISSLDESLTAGQVRDIKYLPNPPQWYLDKISWRPPMNYSIAQKSWDVFRAETVSGTTDELDELISQYLK</sequence>
<evidence type="ECO:0000313" key="2">
    <source>
        <dbReference type="EMBL" id="QJH94554.1"/>
    </source>
</evidence>
<evidence type="ECO:0000313" key="1">
    <source>
        <dbReference type="EMBL" id="QJA46496.1"/>
    </source>
</evidence>
<protein>
    <submittedName>
        <fullName evidence="1">Uncharacterized protein</fullName>
    </submittedName>
</protein>
<dbReference type="EMBL" id="MT144602">
    <property type="protein sequence ID" value="QJH94554.1"/>
    <property type="molecule type" value="Genomic_DNA"/>
</dbReference>
<accession>A0A6H1ZEZ8</accession>
<proteinExistence type="predicted"/>
<dbReference type="AlphaFoldDB" id="A0A6H1ZEZ8"/>
<dbReference type="EMBL" id="MT144013">
    <property type="protein sequence ID" value="QJA46496.1"/>
    <property type="molecule type" value="Genomic_DNA"/>
</dbReference>
<gene>
    <name evidence="1" type="ORF">TM448A00446_0003</name>
    <name evidence="2" type="ORF">TM448B00242_0028</name>
</gene>
<name>A0A6H1ZEZ8_9ZZZZ</name>
<reference evidence="1" key="1">
    <citation type="submission" date="2020-03" db="EMBL/GenBank/DDBJ databases">
        <title>The deep terrestrial virosphere.</title>
        <authorList>
            <person name="Holmfeldt K."/>
            <person name="Nilsson E."/>
            <person name="Simone D."/>
            <person name="Lopez-Fernandez M."/>
            <person name="Wu X."/>
            <person name="de Brujin I."/>
            <person name="Lundin D."/>
            <person name="Andersson A."/>
            <person name="Bertilsson S."/>
            <person name="Dopson M."/>
        </authorList>
    </citation>
    <scope>NUCLEOTIDE SEQUENCE</scope>
    <source>
        <strain evidence="1">TM448A00446</strain>
        <strain evidence="2">TM448B00242</strain>
    </source>
</reference>
<organism evidence="1">
    <name type="scientific">viral metagenome</name>
    <dbReference type="NCBI Taxonomy" id="1070528"/>
    <lineage>
        <taxon>unclassified sequences</taxon>
        <taxon>metagenomes</taxon>
        <taxon>organismal metagenomes</taxon>
    </lineage>
</organism>